<dbReference type="Proteomes" id="UP000694565">
    <property type="component" value="Unplaced"/>
</dbReference>
<dbReference type="GO" id="GO:0004383">
    <property type="term" value="F:guanylate cyclase activity"/>
    <property type="evidence" value="ECO:0007669"/>
    <property type="project" value="TreeGrafter"/>
</dbReference>
<dbReference type="InterPro" id="IPR001054">
    <property type="entry name" value="A/G_cyclase"/>
</dbReference>
<dbReference type="SUPFAM" id="SSF55073">
    <property type="entry name" value="Nucleotide cyclase"/>
    <property type="match status" value="1"/>
</dbReference>
<dbReference type="GO" id="GO:0008074">
    <property type="term" value="C:guanylate cyclase complex, soluble"/>
    <property type="evidence" value="ECO:0007669"/>
    <property type="project" value="TreeGrafter"/>
</dbReference>
<feature type="domain" description="Guanylate cyclase" evidence="2">
    <location>
        <begin position="12"/>
        <end position="98"/>
    </location>
</feature>
<proteinExistence type="predicted"/>
<dbReference type="Pfam" id="PF00211">
    <property type="entry name" value="Guanylate_cyc"/>
    <property type="match status" value="1"/>
</dbReference>
<organism evidence="3 4">
    <name type="scientific">Cyclopterus lumpus</name>
    <name type="common">Lumpsucker</name>
    <dbReference type="NCBI Taxonomy" id="8103"/>
    <lineage>
        <taxon>Eukaryota</taxon>
        <taxon>Metazoa</taxon>
        <taxon>Chordata</taxon>
        <taxon>Craniata</taxon>
        <taxon>Vertebrata</taxon>
        <taxon>Euteleostomi</taxon>
        <taxon>Actinopterygii</taxon>
        <taxon>Neopterygii</taxon>
        <taxon>Teleostei</taxon>
        <taxon>Neoteleostei</taxon>
        <taxon>Acanthomorphata</taxon>
        <taxon>Eupercaria</taxon>
        <taxon>Perciformes</taxon>
        <taxon>Cottioidei</taxon>
        <taxon>Cottales</taxon>
        <taxon>Cyclopteridae</taxon>
        <taxon>Cyclopterus</taxon>
    </lineage>
</organism>
<protein>
    <recommendedName>
        <fullName evidence="2">Guanylate cyclase domain-containing protein</fullName>
    </recommendedName>
</protein>
<keyword evidence="1" id="KW-0456">Lyase</keyword>
<dbReference type="PROSITE" id="PS50125">
    <property type="entry name" value="GUANYLATE_CYCLASE_2"/>
    <property type="match status" value="1"/>
</dbReference>
<dbReference type="GeneTree" id="ENSGT00940000165461"/>
<dbReference type="Ensembl" id="ENSCLMT00005035649.1">
    <property type="protein sequence ID" value="ENSCLMP00005034243.1"/>
    <property type="gene ID" value="ENSCLMG00005016403.1"/>
</dbReference>
<evidence type="ECO:0000259" key="2">
    <source>
        <dbReference type="PROSITE" id="PS50125"/>
    </source>
</evidence>
<dbReference type="CDD" id="cd07302">
    <property type="entry name" value="CHD"/>
    <property type="match status" value="1"/>
</dbReference>
<sequence length="166" mass="18579">MGHDTFTFLQRFMVETIGDAYMVVAGAPEKTTYHAHNICDMALDMVRSIDHLKDPSNGNHIQIRVGIHSGMVVAGVVGHKMPRYGLHGDTVHTASAMESNGKVGYLSCIYDEVRALCAFVVTAWSSFISFRRCTFSSPHMPFNICAYMSKHYSYFYFSLCPFLGEC</sequence>
<name>A0A8C2ZY01_CYCLU</name>
<dbReference type="AlphaFoldDB" id="A0A8C2ZY01"/>
<accession>A0A8C2ZY01</accession>
<dbReference type="Gene3D" id="3.30.70.1230">
    <property type="entry name" value="Nucleotide cyclase"/>
    <property type="match status" value="1"/>
</dbReference>
<evidence type="ECO:0000256" key="1">
    <source>
        <dbReference type="ARBA" id="ARBA00023239"/>
    </source>
</evidence>
<dbReference type="SMART" id="SM00044">
    <property type="entry name" value="CYCc"/>
    <property type="match status" value="1"/>
</dbReference>
<evidence type="ECO:0000313" key="3">
    <source>
        <dbReference type="Ensembl" id="ENSCLMP00005034243.1"/>
    </source>
</evidence>
<dbReference type="PANTHER" id="PTHR45655">
    <property type="entry name" value="GUANYLATE CYCLASE SOLUBLE SUBUNIT BETA-2"/>
    <property type="match status" value="1"/>
</dbReference>
<evidence type="ECO:0000313" key="4">
    <source>
        <dbReference type="Proteomes" id="UP000694565"/>
    </source>
</evidence>
<dbReference type="InterPro" id="IPR029787">
    <property type="entry name" value="Nucleotide_cyclase"/>
</dbReference>
<dbReference type="GO" id="GO:0070482">
    <property type="term" value="P:response to oxygen levels"/>
    <property type="evidence" value="ECO:0007669"/>
    <property type="project" value="TreeGrafter"/>
</dbReference>
<keyword evidence="4" id="KW-1185">Reference proteome</keyword>
<dbReference type="GO" id="GO:0038060">
    <property type="term" value="P:nitric oxide-cGMP-mediated signaling"/>
    <property type="evidence" value="ECO:0007669"/>
    <property type="project" value="TreeGrafter"/>
</dbReference>
<reference evidence="3" key="2">
    <citation type="submission" date="2025-09" db="UniProtKB">
        <authorList>
            <consortium name="Ensembl"/>
        </authorList>
    </citation>
    <scope>IDENTIFICATION</scope>
</reference>
<reference evidence="3" key="1">
    <citation type="submission" date="2025-08" db="UniProtKB">
        <authorList>
            <consortium name="Ensembl"/>
        </authorList>
    </citation>
    <scope>IDENTIFICATION</scope>
</reference>
<dbReference type="PANTHER" id="PTHR45655:SF10">
    <property type="entry name" value="SOLUBLE GUANYLATE CYCLASE 88E"/>
    <property type="match status" value="1"/>
</dbReference>